<feature type="transmembrane region" description="Helical" evidence="1">
    <location>
        <begin position="55"/>
        <end position="77"/>
    </location>
</feature>
<gene>
    <name evidence="3" type="ORF">MNB_SV-15-346</name>
</gene>
<protein>
    <recommendedName>
        <fullName evidence="2">DUF2062 domain-containing protein</fullName>
    </recommendedName>
</protein>
<keyword evidence="1" id="KW-1133">Transmembrane helix</keyword>
<dbReference type="PANTHER" id="PTHR40547:SF1">
    <property type="entry name" value="SLL0298 PROTEIN"/>
    <property type="match status" value="1"/>
</dbReference>
<feature type="transmembrane region" description="Helical" evidence="1">
    <location>
        <begin position="122"/>
        <end position="148"/>
    </location>
</feature>
<evidence type="ECO:0000259" key="2">
    <source>
        <dbReference type="Pfam" id="PF09835"/>
    </source>
</evidence>
<dbReference type="PANTHER" id="PTHR40547">
    <property type="entry name" value="SLL0298 PROTEIN"/>
    <property type="match status" value="1"/>
</dbReference>
<feature type="domain" description="DUF2062" evidence="2">
    <location>
        <begin position="19"/>
        <end position="152"/>
    </location>
</feature>
<reference evidence="3" key="1">
    <citation type="submission" date="2016-10" db="EMBL/GenBank/DDBJ databases">
        <authorList>
            <person name="de Groot N.N."/>
        </authorList>
    </citation>
    <scope>NUCLEOTIDE SEQUENCE</scope>
</reference>
<evidence type="ECO:0000256" key="1">
    <source>
        <dbReference type="SAM" id="Phobius"/>
    </source>
</evidence>
<accession>A0A1W1EIK7</accession>
<name>A0A1W1EIK7_9ZZZZ</name>
<keyword evidence="1" id="KW-0812">Transmembrane</keyword>
<dbReference type="InterPro" id="IPR018639">
    <property type="entry name" value="DUF2062"/>
</dbReference>
<dbReference type="Pfam" id="PF09835">
    <property type="entry name" value="DUF2062"/>
    <property type="match status" value="1"/>
</dbReference>
<sequence>MRDIFKKRAKNGKINDFIKKYKIPKEYLTINRKSITKGLGFGIFIGFIPMPFQMLAVLAVTPFIVFNVPIAIAMVWLSNPLTMPLMYYMEYQTGLYFLQERGLPDIELTLGWFQNHLHDIVIPLYVGTIPYSVFGSILVYLLVNIFWIRSIEEYKRLKKVRRWLRVAKRYRKYKQKINIKSVTKKKKKRRKKLHIIERIKKYNHKKYKDMKNSKKILNLVCKYKRCKKSEAINES</sequence>
<evidence type="ECO:0000313" key="3">
    <source>
        <dbReference type="EMBL" id="SHO80632.1"/>
    </source>
</evidence>
<proteinExistence type="predicted"/>
<organism evidence="3">
    <name type="scientific">hydrothermal vent metagenome</name>
    <dbReference type="NCBI Taxonomy" id="652676"/>
    <lineage>
        <taxon>unclassified sequences</taxon>
        <taxon>metagenomes</taxon>
        <taxon>ecological metagenomes</taxon>
    </lineage>
</organism>
<keyword evidence="1" id="KW-0472">Membrane</keyword>
<dbReference type="AlphaFoldDB" id="A0A1W1EIK7"/>
<dbReference type="EMBL" id="FRYL01000014">
    <property type="protein sequence ID" value="SHO80632.1"/>
    <property type="molecule type" value="Genomic_DNA"/>
</dbReference>